<evidence type="ECO:0000313" key="2">
    <source>
        <dbReference type="EMBL" id="GGL87884.1"/>
    </source>
</evidence>
<gene>
    <name evidence="2" type="ORF">GCM10011534_07430</name>
</gene>
<protein>
    <recommendedName>
        <fullName evidence="4">Apolipoprotein acyltransferase</fullName>
    </recommendedName>
</protein>
<reference evidence="2" key="1">
    <citation type="journal article" date="2014" name="Int. J. Syst. Evol. Microbiol.">
        <title>Complete genome sequence of Corynebacterium casei LMG S-19264T (=DSM 44701T), isolated from a smear-ripened cheese.</title>
        <authorList>
            <consortium name="US DOE Joint Genome Institute (JGI-PGF)"/>
            <person name="Walter F."/>
            <person name="Albersmeier A."/>
            <person name="Kalinowski J."/>
            <person name="Ruckert C."/>
        </authorList>
    </citation>
    <scope>NUCLEOTIDE SEQUENCE</scope>
    <source>
        <strain evidence="2">CGMCC 1.6293</strain>
    </source>
</reference>
<dbReference type="RefSeq" id="WP_169739175.1">
    <property type="nucleotide sequence ID" value="NZ_BMLF01000001.1"/>
</dbReference>
<accession>A0A917WA80</accession>
<dbReference type="EMBL" id="BMLF01000001">
    <property type="protein sequence ID" value="GGL87884.1"/>
    <property type="molecule type" value="Genomic_DNA"/>
</dbReference>
<dbReference type="AlphaFoldDB" id="A0A917WA80"/>
<keyword evidence="1" id="KW-0812">Transmembrane</keyword>
<evidence type="ECO:0000256" key="1">
    <source>
        <dbReference type="SAM" id="Phobius"/>
    </source>
</evidence>
<keyword evidence="1" id="KW-0472">Membrane</keyword>
<proteinExistence type="predicted"/>
<organism evidence="2 3">
    <name type="scientific">Pseudooceanicola nanhaiensis</name>
    <dbReference type="NCBI Taxonomy" id="375761"/>
    <lineage>
        <taxon>Bacteria</taxon>
        <taxon>Pseudomonadati</taxon>
        <taxon>Pseudomonadota</taxon>
        <taxon>Alphaproteobacteria</taxon>
        <taxon>Rhodobacterales</taxon>
        <taxon>Paracoccaceae</taxon>
        <taxon>Pseudooceanicola</taxon>
    </lineage>
</organism>
<evidence type="ECO:0000313" key="3">
    <source>
        <dbReference type="Proteomes" id="UP000649829"/>
    </source>
</evidence>
<reference evidence="2" key="2">
    <citation type="submission" date="2020-09" db="EMBL/GenBank/DDBJ databases">
        <authorList>
            <person name="Sun Q."/>
            <person name="Zhou Y."/>
        </authorList>
    </citation>
    <scope>NUCLEOTIDE SEQUENCE</scope>
    <source>
        <strain evidence="2">CGMCC 1.6293</strain>
    </source>
</reference>
<comment type="caution">
    <text evidence="2">The sequence shown here is derived from an EMBL/GenBank/DDBJ whole genome shotgun (WGS) entry which is preliminary data.</text>
</comment>
<keyword evidence="1" id="KW-1133">Transmembrane helix</keyword>
<feature type="transmembrane region" description="Helical" evidence="1">
    <location>
        <begin position="30"/>
        <end position="50"/>
    </location>
</feature>
<dbReference type="Proteomes" id="UP000649829">
    <property type="component" value="Unassembled WGS sequence"/>
</dbReference>
<evidence type="ECO:0008006" key="4">
    <source>
        <dbReference type="Google" id="ProtNLM"/>
    </source>
</evidence>
<name>A0A917WA80_9RHOB</name>
<sequence>MLVIIGIIAGALVGGWRAKSRGGKTADILQYAAVHAMIFALAGLFLTLIIHRTMV</sequence>
<keyword evidence="3" id="KW-1185">Reference proteome</keyword>